<protein>
    <recommendedName>
        <fullName evidence="4">PCI domain-containing protein</fullName>
    </recommendedName>
</protein>
<dbReference type="FunCoup" id="G8JWV0">
    <property type="interactions" value="76"/>
</dbReference>
<name>G8JWV0_ERECY</name>
<accession>G8JWV0</accession>
<dbReference type="Gene3D" id="1.25.40.570">
    <property type="match status" value="1"/>
</dbReference>
<keyword evidence="3" id="KW-1185">Reference proteome</keyword>
<dbReference type="HOGENOM" id="CLU_051217_0_0_1"/>
<dbReference type="Proteomes" id="UP000006790">
    <property type="component" value="Chromosome 8"/>
</dbReference>
<dbReference type="STRING" id="931890.G8JWV0"/>
<feature type="compositionally biased region" description="Acidic residues" evidence="1">
    <location>
        <begin position="406"/>
        <end position="419"/>
    </location>
</feature>
<dbReference type="InParanoid" id="G8JWV0"/>
<sequence length="419" mass="48865">MDKYELLIAIERIAFSWNEIPHRDLELQKLLIRLSEANIKLFDSPHNSLFLSGITDETRSLNCVSRDADKSGDIESLILQEGLAHHYSNAITLIESSNLNMMGYVHKCRRVMRLHILASGYQNVLDVESRLRTFLRTRVMPDNSFDDSELIIECKLLSFVALFLQGEYFNAVHYFINLFNECPNLMDYLSASEKFGDTFISKSEYDLIIIICLLTSIPLDNYTDFVTIDDIRPLFERIPLLIRCLNLLINTKYHDFFVIWQGTIQQQACSSFIIFPRWARINSLMRCKILFLYLRISKMINLSYLSKTLGIKYEAVIEDLPRIIQCCKLNFTIEGDLVYYNQKESMDEILDGVEQVHEKIEDKISTMKSKNEAIRDFIQRAFKEHEEGSASKEQKMDAGELHEQSDDQEYKEEDLGMEE</sequence>
<evidence type="ECO:0008006" key="4">
    <source>
        <dbReference type="Google" id="ProtNLM"/>
    </source>
</evidence>
<dbReference type="KEGG" id="erc:Ecym_8028"/>
<evidence type="ECO:0000313" key="3">
    <source>
        <dbReference type="Proteomes" id="UP000006790"/>
    </source>
</evidence>
<feature type="region of interest" description="Disordered" evidence="1">
    <location>
        <begin position="384"/>
        <end position="419"/>
    </location>
</feature>
<evidence type="ECO:0000313" key="2">
    <source>
        <dbReference type="EMBL" id="AET41324.1"/>
    </source>
</evidence>
<evidence type="ECO:0000256" key="1">
    <source>
        <dbReference type="SAM" id="MobiDB-lite"/>
    </source>
</evidence>
<reference evidence="3" key="1">
    <citation type="journal article" date="2012" name="G3 (Bethesda)">
        <title>Pichia sorbitophila, an interspecies yeast hybrid reveals early steps of genome resolution following polyploidization.</title>
        <authorList>
            <person name="Leh Louis V."/>
            <person name="Despons L."/>
            <person name="Friedrich A."/>
            <person name="Martin T."/>
            <person name="Durrens P."/>
            <person name="Casaregola S."/>
            <person name="Neuveglise C."/>
            <person name="Fairhead C."/>
            <person name="Marck C."/>
            <person name="Cruz J.A."/>
            <person name="Straub M.L."/>
            <person name="Kugler V."/>
            <person name="Sacerdot C."/>
            <person name="Uzunov Z."/>
            <person name="Thierry A."/>
            <person name="Weiss S."/>
            <person name="Bleykasten C."/>
            <person name="De Montigny J."/>
            <person name="Jacques N."/>
            <person name="Jung P."/>
            <person name="Lemaire M."/>
            <person name="Mallet S."/>
            <person name="Morel G."/>
            <person name="Richard G.F."/>
            <person name="Sarkar A."/>
            <person name="Savel G."/>
            <person name="Schacherer J."/>
            <person name="Seret M.L."/>
            <person name="Talla E."/>
            <person name="Samson G."/>
            <person name="Jubin C."/>
            <person name="Poulain J."/>
            <person name="Vacherie B."/>
            <person name="Barbe V."/>
            <person name="Pelletier E."/>
            <person name="Sherman D.J."/>
            <person name="Westhof E."/>
            <person name="Weissenbach J."/>
            <person name="Baret P.V."/>
            <person name="Wincker P."/>
            <person name="Gaillardin C."/>
            <person name="Dujon B."/>
            <person name="Souciet J.L."/>
        </authorList>
    </citation>
    <scope>NUCLEOTIDE SEQUENCE [LARGE SCALE GENOMIC DNA]</scope>
    <source>
        <strain evidence="3">CBS 270.75 / DBVPG 7215 / KCTC 17166 / NRRL Y-17582</strain>
    </source>
</reference>
<gene>
    <name evidence="2" type="ordered locus">Ecym_8028</name>
</gene>
<dbReference type="OrthoDB" id="4033625at2759"/>
<feature type="compositionally biased region" description="Basic and acidic residues" evidence="1">
    <location>
        <begin position="384"/>
        <end position="405"/>
    </location>
</feature>
<dbReference type="eggNOG" id="ENOG502RK42">
    <property type="taxonomic scope" value="Eukaryota"/>
</dbReference>
<dbReference type="AlphaFoldDB" id="G8JWV0"/>
<proteinExistence type="predicted"/>
<organism evidence="2 3">
    <name type="scientific">Eremothecium cymbalariae (strain CBS 270.75 / DBVPG 7215 / KCTC 17166 / NRRL Y-17582)</name>
    <name type="common">Yeast</name>
    <dbReference type="NCBI Taxonomy" id="931890"/>
    <lineage>
        <taxon>Eukaryota</taxon>
        <taxon>Fungi</taxon>
        <taxon>Dikarya</taxon>
        <taxon>Ascomycota</taxon>
        <taxon>Saccharomycotina</taxon>
        <taxon>Saccharomycetes</taxon>
        <taxon>Saccharomycetales</taxon>
        <taxon>Saccharomycetaceae</taxon>
        <taxon>Eremothecium</taxon>
    </lineage>
</organism>
<dbReference type="RefSeq" id="XP_003648141.1">
    <property type="nucleotide sequence ID" value="XM_003648093.1"/>
</dbReference>
<dbReference type="OMA" id="WNTEINE"/>
<dbReference type="GeneID" id="11469827"/>
<dbReference type="EMBL" id="CP002504">
    <property type="protein sequence ID" value="AET41324.1"/>
    <property type="molecule type" value="Genomic_DNA"/>
</dbReference>